<sequence>MVSMIAERILMGLLLGGVAVGCILVLYPFLSALLWAGILVYTTWPVYELLRERLRLNRVSAASAMVALTAVVLVLPIAVAAPSSADDVSNLRHIVMGALRAGLPSAPPWVFDIPLVGHTFGGLWDRWAADISVMLEALRPYFGIVLENGLSLLLGIANGVLMFLLALFAGFFFYVYGEPIAERLRLILHRIAGVQADRLITVTGATVRGVVYGILGTAVVQGLLTAFGLWISGVPRPLLLAGVAGVLALLPIGAPLVWIPAAIWLMTSGHLGWGIFLGTYGLVAISGSDSLIRPWFIARGAQLPFLLTVLGVLGGALSFGLLGIFLGPVLLGIAFTLVNEWARGTDPRAAADE</sequence>
<gene>
    <name evidence="9" type="ORF">CCS01_06155</name>
</gene>
<accession>A0A2S6NL58</accession>
<feature type="transmembrane region" description="Helical" evidence="8">
    <location>
        <begin position="150"/>
        <end position="175"/>
    </location>
</feature>
<evidence type="ECO:0000256" key="6">
    <source>
        <dbReference type="ARBA" id="ARBA00022989"/>
    </source>
</evidence>
<protein>
    <recommendedName>
        <fullName evidence="11">AI-2E family transporter</fullName>
    </recommendedName>
</protein>
<keyword evidence="7 8" id="KW-0472">Membrane</keyword>
<dbReference type="Proteomes" id="UP000239724">
    <property type="component" value="Unassembled WGS sequence"/>
</dbReference>
<feature type="transmembrane region" description="Helical" evidence="8">
    <location>
        <begin position="271"/>
        <end position="292"/>
    </location>
</feature>
<feature type="transmembrane region" description="Helical" evidence="8">
    <location>
        <begin position="62"/>
        <end position="81"/>
    </location>
</feature>
<evidence type="ECO:0000256" key="4">
    <source>
        <dbReference type="ARBA" id="ARBA00022475"/>
    </source>
</evidence>
<dbReference type="AlphaFoldDB" id="A0A2S6NL58"/>
<evidence type="ECO:0000313" key="9">
    <source>
        <dbReference type="EMBL" id="PPQ35969.1"/>
    </source>
</evidence>
<feature type="transmembrane region" description="Helical" evidence="8">
    <location>
        <begin position="9"/>
        <end position="27"/>
    </location>
</feature>
<feature type="transmembrane region" description="Helical" evidence="8">
    <location>
        <begin position="33"/>
        <end position="50"/>
    </location>
</feature>
<keyword evidence="6 8" id="KW-1133">Transmembrane helix</keyword>
<keyword evidence="10" id="KW-1185">Reference proteome</keyword>
<dbReference type="PANTHER" id="PTHR21716:SF67">
    <property type="entry name" value="TRANSPORT PROTEIN YDIK-RELATED"/>
    <property type="match status" value="1"/>
</dbReference>
<dbReference type="EMBL" id="NHRY01000064">
    <property type="protein sequence ID" value="PPQ35969.1"/>
    <property type="molecule type" value="Genomic_DNA"/>
</dbReference>
<evidence type="ECO:0000313" key="10">
    <source>
        <dbReference type="Proteomes" id="UP000239724"/>
    </source>
</evidence>
<evidence type="ECO:0000256" key="2">
    <source>
        <dbReference type="ARBA" id="ARBA00009773"/>
    </source>
</evidence>
<dbReference type="OrthoDB" id="8113547at2"/>
<keyword evidence="4" id="KW-1003">Cell membrane</keyword>
<evidence type="ECO:0000256" key="1">
    <source>
        <dbReference type="ARBA" id="ARBA00004651"/>
    </source>
</evidence>
<feature type="transmembrane region" description="Helical" evidence="8">
    <location>
        <begin position="211"/>
        <end position="231"/>
    </location>
</feature>
<keyword evidence="3" id="KW-0813">Transport</keyword>
<comment type="similarity">
    <text evidence="2">Belongs to the autoinducer-2 exporter (AI-2E) (TC 2.A.86) family.</text>
</comment>
<proteinExistence type="inferred from homology"/>
<evidence type="ECO:0008006" key="11">
    <source>
        <dbReference type="Google" id="ProtNLM"/>
    </source>
</evidence>
<evidence type="ECO:0000256" key="8">
    <source>
        <dbReference type="SAM" id="Phobius"/>
    </source>
</evidence>
<dbReference type="InterPro" id="IPR002549">
    <property type="entry name" value="AI-2E-like"/>
</dbReference>
<feature type="transmembrane region" description="Helical" evidence="8">
    <location>
        <begin position="238"/>
        <end position="265"/>
    </location>
</feature>
<reference evidence="9 10" key="1">
    <citation type="journal article" date="2018" name="Arch. Microbiol.">
        <title>New insights into the metabolic potential of the phototrophic purple bacterium Rhodopila globiformis DSM 161(T) from its draft genome sequence and evidence for a vanadium-dependent nitrogenase.</title>
        <authorList>
            <person name="Imhoff J.F."/>
            <person name="Rahn T."/>
            <person name="Kunzel S."/>
            <person name="Neulinger S.C."/>
        </authorList>
    </citation>
    <scope>NUCLEOTIDE SEQUENCE [LARGE SCALE GENOMIC DNA]</scope>
    <source>
        <strain evidence="9 10">DSM 161</strain>
    </source>
</reference>
<organism evidence="9 10">
    <name type="scientific">Rhodopila globiformis</name>
    <name type="common">Rhodopseudomonas globiformis</name>
    <dbReference type="NCBI Taxonomy" id="1071"/>
    <lineage>
        <taxon>Bacteria</taxon>
        <taxon>Pseudomonadati</taxon>
        <taxon>Pseudomonadota</taxon>
        <taxon>Alphaproteobacteria</taxon>
        <taxon>Acetobacterales</taxon>
        <taxon>Acetobacteraceae</taxon>
        <taxon>Rhodopila</taxon>
    </lineage>
</organism>
<dbReference type="Pfam" id="PF01594">
    <property type="entry name" value="AI-2E_transport"/>
    <property type="match status" value="1"/>
</dbReference>
<evidence type="ECO:0000256" key="7">
    <source>
        <dbReference type="ARBA" id="ARBA00023136"/>
    </source>
</evidence>
<feature type="transmembrane region" description="Helical" evidence="8">
    <location>
        <begin position="304"/>
        <end position="337"/>
    </location>
</feature>
<comment type="subcellular location">
    <subcellularLocation>
        <location evidence="1">Cell membrane</location>
        <topology evidence="1">Multi-pass membrane protein</topology>
    </subcellularLocation>
</comment>
<keyword evidence="5 8" id="KW-0812">Transmembrane</keyword>
<evidence type="ECO:0000256" key="5">
    <source>
        <dbReference type="ARBA" id="ARBA00022692"/>
    </source>
</evidence>
<dbReference type="GO" id="GO:0005886">
    <property type="term" value="C:plasma membrane"/>
    <property type="evidence" value="ECO:0007669"/>
    <property type="project" value="UniProtKB-SubCell"/>
</dbReference>
<evidence type="ECO:0000256" key="3">
    <source>
        <dbReference type="ARBA" id="ARBA00022448"/>
    </source>
</evidence>
<dbReference type="PANTHER" id="PTHR21716">
    <property type="entry name" value="TRANSMEMBRANE PROTEIN"/>
    <property type="match status" value="1"/>
</dbReference>
<comment type="caution">
    <text evidence="9">The sequence shown here is derived from an EMBL/GenBank/DDBJ whole genome shotgun (WGS) entry which is preliminary data.</text>
</comment>
<name>A0A2S6NL58_RHOGL</name>